<sequence>MVLGGFDLLRWRRGSPSELSGLQGTQAAPAEAEVPDQTDPGAEMARPSGPFEMTAIGTDPRVGLWWYIHESKILLFQLPGQQWPPCSVVPLPSTVAAQCVAPLTGAVQQGTSQIRTPTVAVLYDDAQLSVFPHGRRVDLPKATNWPFGEVPLLIRAAAPHPHAVGVALVVVTQSGRLLSLFLAQSAHTFEVEASRLWPMVSEHCLKNFFKRIRRYGFGDVSQDRHSLEDAQFLAHQIEILPAQRRGSLFDVLAWGEEHLALYSHPRSTAPADLMWVSSLAHLVTGDVVPGRFLSVCCNSEASKEKLLVFFTGEDPTRGPSAMLTRLSLPSRAAPPEPSLAVASVAPKPSDGRGLMTAFGDVAVTAVQVDSERYCICLVNMPPWPAALQAGVQQIVEFGIAGLSLLPEGVSVGHIQVLTPHGLLSCPQDMFGGDKELEGKAPSTADAFLQVASDFFDAGQEDQASSLCGRAFSQMGAQAMLAAVERRTQHLLDSGDETNVAAQLSKKSKSLAEWLRFLHQAGVWIRMGNAPNITAAQQKMVEACERISALQQMQEYHDLEPDVFASSIHHALDTKGGSKSPEEEALEFYGRPSECERLLSSLAEYPRTLPFGSGGAWDAVVFVHGVVCGFIEAALERRSHILKAHPTSLPPPDSHQLQRYWPRSAPSVKGVGSGWLMAPSVQRALEEIRSLSLEVLPVPKQRLPLLDAQALRVVEGLQQLCRSTLRAAHASFVDLHASPMAKLREAVLKDMAHAEASLHENAKMVKHRTLGLAEEFEDVEAFVRLSAWSDLPRLDGMMESEAFRRRVFEQCLAEKPLHPLFFRMVRCFPPTKAALEELLLPYPELRWTLELNRLNEVGQVGISPWPNAMHSVKEIAIKAMERGDASKDEHRSKALKALASIASLAQEEWSLAWCDVAEKGYRADQRSGGGCG</sequence>
<reference evidence="2 3" key="1">
    <citation type="submission" date="2024-02" db="EMBL/GenBank/DDBJ databases">
        <authorList>
            <person name="Chen Y."/>
            <person name="Shah S."/>
            <person name="Dougan E. K."/>
            <person name="Thang M."/>
            <person name="Chan C."/>
        </authorList>
    </citation>
    <scope>NUCLEOTIDE SEQUENCE [LARGE SCALE GENOMIC DNA]</scope>
</reference>
<feature type="compositionally biased region" description="Polar residues" evidence="1">
    <location>
        <begin position="17"/>
        <end position="26"/>
    </location>
</feature>
<dbReference type="EMBL" id="CAXAMN010003169">
    <property type="protein sequence ID" value="CAK9003268.1"/>
    <property type="molecule type" value="Genomic_DNA"/>
</dbReference>
<feature type="region of interest" description="Disordered" evidence="1">
    <location>
        <begin position="17"/>
        <end position="49"/>
    </location>
</feature>
<evidence type="ECO:0000256" key="1">
    <source>
        <dbReference type="SAM" id="MobiDB-lite"/>
    </source>
</evidence>
<evidence type="ECO:0000313" key="3">
    <source>
        <dbReference type="Proteomes" id="UP001642484"/>
    </source>
</evidence>
<dbReference type="Proteomes" id="UP001642484">
    <property type="component" value="Unassembled WGS sequence"/>
</dbReference>
<organism evidence="2 3">
    <name type="scientific">Durusdinium trenchii</name>
    <dbReference type="NCBI Taxonomy" id="1381693"/>
    <lineage>
        <taxon>Eukaryota</taxon>
        <taxon>Sar</taxon>
        <taxon>Alveolata</taxon>
        <taxon>Dinophyceae</taxon>
        <taxon>Suessiales</taxon>
        <taxon>Symbiodiniaceae</taxon>
        <taxon>Durusdinium</taxon>
    </lineage>
</organism>
<keyword evidence="3" id="KW-1185">Reference proteome</keyword>
<evidence type="ECO:0000313" key="2">
    <source>
        <dbReference type="EMBL" id="CAK9003268.1"/>
    </source>
</evidence>
<gene>
    <name evidence="2" type="ORF">CCMP2556_LOCUS7218</name>
</gene>
<proteinExistence type="predicted"/>
<comment type="caution">
    <text evidence="2">The sequence shown here is derived from an EMBL/GenBank/DDBJ whole genome shotgun (WGS) entry which is preliminary data.</text>
</comment>
<accession>A0ABP0ILT9</accession>
<evidence type="ECO:0008006" key="4">
    <source>
        <dbReference type="Google" id="ProtNLM"/>
    </source>
</evidence>
<protein>
    <recommendedName>
        <fullName evidence="4">Neuroblastoma-amplified sequence</fullName>
    </recommendedName>
</protein>
<name>A0ABP0ILT9_9DINO</name>